<proteinExistence type="predicted"/>
<evidence type="ECO:0000313" key="2">
    <source>
        <dbReference type="Proteomes" id="UP000789920"/>
    </source>
</evidence>
<evidence type="ECO:0000313" key="1">
    <source>
        <dbReference type="EMBL" id="CAG8836007.1"/>
    </source>
</evidence>
<name>A0ACA9SDA3_9GLOM</name>
<protein>
    <submittedName>
        <fullName evidence="1">19005_t:CDS:1</fullName>
    </submittedName>
</protein>
<dbReference type="EMBL" id="CAJVQC010113429">
    <property type="protein sequence ID" value="CAG8836007.1"/>
    <property type="molecule type" value="Genomic_DNA"/>
</dbReference>
<sequence>IYKGVATQIKNKNSFILQHHCISHHLALAAKDATSNISEFHQYKTLVHEIYRYFSKSPEQILQLKMIEEQTGDPQLTVLNIINTHWLFLLNVVNNLHQILNSIIDVLLSNSIHSIIAATLYKKINDDFVIKTKFLADILEILHITIQAIDIVFIRSNNNKPTWGIYLYNYMNDNYITSDQLPSFINLPVENQKLFNEYGLNQITILSNFYGTDKPGLDNNFQAIIIANEL</sequence>
<keyword evidence="2" id="KW-1185">Reference proteome</keyword>
<accession>A0ACA9SDA3</accession>
<feature type="non-terminal residue" evidence="1">
    <location>
        <position position="230"/>
    </location>
</feature>
<comment type="caution">
    <text evidence="1">The sequence shown here is derived from an EMBL/GenBank/DDBJ whole genome shotgun (WGS) entry which is preliminary data.</text>
</comment>
<organism evidence="1 2">
    <name type="scientific">Racocetra persica</name>
    <dbReference type="NCBI Taxonomy" id="160502"/>
    <lineage>
        <taxon>Eukaryota</taxon>
        <taxon>Fungi</taxon>
        <taxon>Fungi incertae sedis</taxon>
        <taxon>Mucoromycota</taxon>
        <taxon>Glomeromycotina</taxon>
        <taxon>Glomeromycetes</taxon>
        <taxon>Diversisporales</taxon>
        <taxon>Gigasporaceae</taxon>
        <taxon>Racocetra</taxon>
    </lineage>
</organism>
<gene>
    <name evidence="1" type="ORF">RPERSI_LOCUS29768</name>
</gene>
<feature type="non-terminal residue" evidence="1">
    <location>
        <position position="1"/>
    </location>
</feature>
<dbReference type="Proteomes" id="UP000789920">
    <property type="component" value="Unassembled WGS sequence"/>
</dbReference>
<reference evidence="1" key="1">
    <citation type="submission" date="2021-06" db="EMBL/GenBank/DDBJ databases">
        <authorList>
            <person name="Kallberg Y."/>
            <person name="Tangrot J."/>
            <person name="Rosling A."/>
        </authorList>
    </citation>
    <scope>NUCLEOTIDE SEQUENCE</scope>
    <source>
        <strain evidence="1">MA461A</strain>
    </source>
</reference>